<dbReference type="Proteomes" id="UP000198983">
    <property type="component" value="Chromosome I"/>
</dbReference>
<dbReference type="PANTHER" id="PTHR21198">
    <property type="entry name" value="GLUTAMATE RACEMASE"/>
    <property type="match status" value="1"/>
</dbReference>
<dbReference type="STRING" id="117157.SAMN04489717_1953"/>
<dbReference type="InterPro" id="IPR004380">
    <property type="entry name" value="Asp_race"/>
</dbReference>
<dbReference type="SUPFAM" id="SSF53681">
    <property type="entry name" value="Aspartate/glutamate racemase"/>
    <property type="match status" value="2"/>
</dbReference>
<dbReference type="Pfam" id="PF01177">
    <property type="entry name" value="Asp_Glu_race"/>
    <property type="match status" value="1"/>
</dbReference>
<evidence type="ECO:0000313" key="3">
    <source>
        <dbReference type="EMBL" id="SDS20655.1"/>
    </source>
</evidence>
<dbReference type="InterPro" id="IPR015942">
    <property type="entry name" value="Asp/Glu/hydantoin_racemase"/>
</dbReference>
<dbReference type="Gene3D" id="3.40.50.1860">
    <property type="match status" value="2"/>
</dbReference>
<dbReference type="InterPro" id="IPR001920">
    <property type="entry name" value="Asp/Glu_race"/>
</dbReference>
<keyword evidence="4" id="KW-1185">Reference proteome</keyword>
<protein>
    <submittedName>
        <fullName evidence="3">Aspartate racemase</fullName>
    </submittedName>
</protein>
<keyword evidence="2" id="KW-0413">Isomerase</keyword>
<accession>A0A1H1QB40</accession>
<comment type="similarity">
    <text evidence="1">Belongs to the aspartate/glutamate racemases family.</text>
</comment>
<dbReference type="RefSeq" id="WP_092652535.1">
    <property type="nucleotide sequence ID" value="NZ_LT629732.1"/>
</dbReference>
<organism evidence="3 4">
    <name type="scientific">Actinopolymorpha singaporensis</name>
    <dbReference type="NCBI Taxonomy" id="117157"/>
    <lineage>
        <taxon>Bacteria</taxon>
        <taxon>Bacillati</taxon>
        <taxon>Actinomycetota</taxon>
        <taxon>Actinomycetes</taxon>
        <taxon>Propionibacteriales</taxon>
        <taxon>Actinopolymorphaceae</taxon>
        <taxon>Actinopolymorpha</taxon>
    </lineage>
</organism>
<dbReference type="OrthoDB" id="9803739at2"/>
<dbReference type="PANTHER" id="PTHR21198:SF7">
    <property type="entry name" value="ASPARTATE-GLUTAMATE RACEMASE FAMILY"/>
    <property type="match status" value="1"/>
</dbReference>
<dbReference type="NCBIfam" id="TIGR00035">
    <property type="entry name" value="asp_race"/>
    <property type="match status" value="1"/>
</dbReference>
<gene>
    <name evidence="3" type="ORF">SAMN04489717_1953</name>
</gene>
<sequence length="245" mass="26741">MRTIGLIGGMSWESSAEYYRLLNEETRERLGGHHCAPSLLLTVDFAEIEAMQRAGAWDAAGARLSQAAVTLEKAGADVVVLCTNTMHLVADRIAAAIGVPFLHIVDATAARITAAGLRTVGLLATRYTMEHPFYRDLMRNHGIEVIVPDEPDRTLVHEVIYQELTRNRIEPASRVAYQKVMAGLAERGAQALILGCTEITLLVDESDSPVPVFDSTRIHVEAAVDLALSEDPPAREYQPRRSVGG</sequence>
<dbReference type="AlphaFoldDB" id="A0A1H1QB40"/>
<dbReference type="EMBL" id="LT629732">
    <property type="protein sequence ID" value="SDS20655.1"/>
    <property type="molecule type" value="Genomic_DNA"/>
</dbReference>
<evidence type="ECO:0000313" key="4">
    <source>
        <dbReference type="Proteomes" id="UP000198983"/>
    </source>
</evidence>
<evidence type="ECO:0000256" key="1">
    <source>
        <dbReference type="ARBA" id="ARBA00007847"/>
    </source>
</evidence>
<name>A0A1H1QB40_9ACTN</name>
<proteinExistence type="inferred from homology"/>
<evidence type="ECO:0000256" key="2">
    <source>
        <dbReference type="ARBA" id="ARBA00023235"/>
    </source>
</evidence>
<dbReference type="GO" id="GO:0047661">
    <property type="term" value="F:amino-acid racemase activity"/>
    <property type="evidence" value="ECO:0007669"/>
    <property type="project" value="InterPro"/>
</dbReference>
<reference evidence="3 4" key="1">
    <citation type="submission" date="2016-10" db="EMBL/GenBank/DDBJ databases">
        <authorList>
            <person name="de Groot N.N."/>
        </authorList>
    </citation>
    <scope>NUCLEOTIDE SEQUENCE [LARGE SCALE GENOMIC DNA]</scope>
    <source>
        <strain evidence="3 4">DSM 22024</strain>
    </source>
</reference>